<name>A0A147BB46_IXORI</name>
<evidence type="ECO:0000256" key="1">
    <source>
        <dbReference type="SAM" id="MobiDB-lite"/>
    </source>
</evidence>
<reference evidence="2" key="1">
    <citation type="journal article" date="2018" name="PLoS Negl. Trop. Dis.">
        <title>Sialome diversity of ticks revealed by RNAseq of single tick salivary glands.</title>
        <authorList>
            <person name="Perner J."/>
            <person name="Kropackova S."/>
            <person name="Kopacek P."/>
            <person name="Ribeiro J.M."/>
        </authorList>
    </citation>
    <scope>NUCLEOTIDE SEQUENCE</scope>
    <source>
        <strain evidence="2">Siblings of single egg batch collected in Ceske Budejovice</strain>
        <tissue evidence="2">Salivary glands</tissue>
    </source>
</reference>
<evidence type="ECO:0000313" key="2">
    <source>
        <dbReference type="EMBL" id="JAR87983.1"/>
    </source>
</evidence>
<organism evidence="2">
    <name type="scientific">Ixodes ricinus</name>
    <name type="common">Common tick</name>
    <name type="synonym">Acarus ricinus</name>
    <dbReference type="NCBI Taxonomy" id="34613"/>
    <lineage>
        <taxon>Eukaryota</taxon>
        <taxon>Metazoa</taxon>
        <taxon>Ecdysozoa</taxon>
        <taxon>Arthropoda</taxon>
        <taxon>Chelicerata</taxon>
        <taxon>Arachnida</taxon>
        <taxon>Acari</taxon>
        <taxon>Parasitiformes</taxon>
        <taxon>Ixodida</taxon>
        <taxon>Ixodoidea</taxon>
        <taxon>Ixodidae</taxon>
        <taxon>Ixodinae</taxon>
        <taxon>Ixodes</taxon>
    </lineage>
</organism>
<sequence>DGFKTTKWNKRAGPAEGKNTVRKLSSVPRQSRRQGFDSLLDPQTTEADITESMASVLRGKSVTCAKLVTKHDRYASFQVAAENDDFGDINVPNIWPTGCRFGPFLGILRVTLTTAFDGNAKPSTKECSLYYQKVRGLKPESSDFMSEIVGTPYTVVCLTETWLEDSIASSQYFPPS</sequence>
<dbReference type="AlphaFoldDB" id="A0A147BB46"/>
<feature type="region of interest" description="Disordered" evidence="1">
    <location>
        <begin position="1"/>
        <end position="37"/>
    </location>
</feature>
<feature type="non-terminal residue" evidence="2">
    <location>
        <position position="1"/>
    </location>
</feature>
<protein>
    <submittedName>
        <fullName evidence="2">Uncharacterized protein</fullName>
    </submittedName>
</protein>
<accession>A0A147BB46</accession>
<proteinExistence type="predicted"/>
<dbReference type="EMBL" id="GEGO01007421">
    <property type="protein sequence ID" value="JAR87983.1"/>
    <property type="molecule type" value="Transcribed_RNA"/>
</dbReference>